<dbReference type="GO" id="GO:0048311">
    <property type="term" value="P:mitochondrion distribution"/>
    <property type="evidence" value="ECO:0007669"/>
    <property type="project" value="TreeGrafter"/>
</dbReference>
<feature type="compositionally biased region" description="Polar residues" evidence="6">
    <location>
        <begin position="778"/>
        <end position="800"/>
    </location>
</feature>
<dbReference type="GO" id="GO:0017022">
    <property type="term" value="F:myosin binding"/>
    <property type="evidence" value="ECO:0007669"/>
    <property type="project" value="TreeGrafter"/>
</dbReference>
<keyword evidence="4" id="KW-0496">Mitochondrion</keyword>
<evidence type="ECO:0000256" key="6">
    <source>
        <dbReference type="SAM" id="MobiDB-lite"/>
    </source>
</evidence>
<feature type="region of interest" description="Disordered" evidence="6">
    <location>
        <begin position="910"/>
        <end position="931"/>
    </location>
</feature>
<dbReference type="InterPro" id="IPR051946">
    <property type="entry name" value="Intracell_Traff-Reg"/>
</dbReference>
<feature type="coiled-coil region" evidence="5">
    <location>
        <begin position="180"/>
        <end position="326"/>
    </location>
</feature>
<dbReference type="GO" id="GO:0005739">
    <property type="term" value="C:mitochondrion"/>
    <property type="evidence" value="ECO:0007669"/>
    <property type="project" value="UniProtKB-SubCell"/>
</dbReference>
<evidence type="ECO:0000259" key="7">
    <source>
        <dbReference type="SMART" id="SM01423"/>
    </source>
</evidence>
<dbReference type="SMART" id="SM01423">
    <property type="entry name" value="Milton"/>
    <property type="match status" value="1"/>
</dbReference>
<reference evidence="9" key="1">
    <citation type="submission" date="2018-07" db="EMBL/GenBank/DDBJ databases">
        <authorList>
            <person name="Quirk P.G."/>
            <person name="Krulwich T.A."/>
        </authorList>
    </citation>
    <scope>NUCLEOTIDE SEQUENCE</scope>
</reference>
<dbReference type="PANTHER" id="PTHR15751">
    <property type="entry name" value="TRAFFICKING KINESIN-BINDING PROTEIN"/>
    <property type="match status" value="1"/>
</dbReference>
<organism evidence="9">
    <name type="scientific">Culicoides sonorensis</name>
    <name type="common">Biting midge</name>
    <dbReference type="NCBI Taxonomy" id="179676"/>
    <lineage>
        <taxon>Eukaryota</taxon>
        <taxon>Metazoa</taxon>
        <taxon>Ecdysozoa</taxon>
        <taxon>Arthropoda</taxon>
        <taxon>Hexapoda</taxon>
        <taxon>Insecta</taxon>
        <taxon>Pterygota</taxon>
        <taxon>Neoptera</taxon>
        <taxon>Endopterygota</taxon>
        <taxon>Diptera</taxon>
        <taxon>Nematocera</taxon>
        <taxon>Chironomoidea</taxon>
        <taxon>Ceratopogonidae</taxon>
        <taxon>Ceratopogoninae</taxon>
        <taxon>Culicoides</taxon>
        <taxon>Monoculicoides</taxon>
    </lineage>
</organism>
<dbReference type="Pfam" id="PF04849">
    <property type="entry name" value="HAP1_N"/>
    <property type="match status" value="1"/>
</dbReference>
<feature type="region of interest" description="Disordered" evidence="6">
    <location>
        <begin position="949"/>
        <end position="999"/>
    </location>
</feature>
<protein>
    <submittedName>
        <fullName evidence="9">CSON011190 protein</fullName>
    </submittedName>
</protein>
<name>A0A336LMH3_CULSO</name>
<feature type="region of interest" description="Disordered" evidence="6">
    <location>
        <begin position="777"/>
        <end position="804"/>
    </location>
</feature>
<feature type="domain" description="HAP1 N-terminal" evidence="8">
    <location>
        <begin position="70"/>
        <end position="389"/>
    </location>
</feature>
<feature type="region of interest" description="Disordered" evidence="6">
    <location>
        <begin position="727"/>
        <end position="749"/>
    </location>
</feature>
<dbReference type="Pfam" id="PF12448">
    <property type="entry name" value="Milton"/>
    <property type="match status" value="1"/>
</dbReference>
<evidence type="ECO:0000313" key="9">
    <source>
        <dbReference type="EMBL" id="SSX18915.1"/>
    </source>
</evidence>
<comment type="subcellular location">
    <subcellularLocation>
        <location evidence="1">Mitochondrion</location>
    </subcellularLocation>
</comment>
<gene>
    <name evidence="9" type="primary">CSON011190</name>
</gene>
<dbReference type="InterPro" id="IPR006933">
    <property type="entry name" value="HAP1_N"/>
</dbReference>
<dbReference type="EMBL" id="UFQT01000047">
    <property type="protein sequence ID" value="SSX18915.1"/>
    <property type="molecule type" value="Genomic_DNA"/>
</dbReference>
<dbReference type="SMART" id="SM01424">
    <property type="entry name" value="HAP1_N"/>
    <property type="match status" value="1"/>
</dbReference>
<feature type="compositionally biased region" description="Polar residues" evidence="6">
    <location>
        <begin position="727"/>
        <end position="740"/>
    </location>
</feature>
<feature type="domain" description="Trafficking kinesin-binding protein C-terminal" evidence="7">
    <location>
        <begin position="445"/>
        <end position="635"/>
    </location>
</feature>
<dbReference type="AlphaFoldDB" id="A0A336LMH3"/>
<feature type="region of interest" description="Disordered" evidence="6">
    <location>
        <begin position="584"/>
        <end position="608"/>
    </location>
</feature>
<evidence type="ECO:0000259" key="8">
    <source>
        <dbReference type="SMART" id="SM01424"/>
    </source>
</evidence>
<feature type="region of interest" description="Disordered" evidence="6">
    <location>
        <begin position="471"/>
        <end position="496"/>
    </location>
</feature>
<comment type="similarity">
    <text evidence="2">Belongs to the milton family.</text>
</comment>
<accession>A0A336LMH3</accession>
<sequence length="1083" mass="118392">MLHTQAIHSTSPLSPNTKATLEKHGIAKTSGLLAGVVPAVTTKQKRDVGCCTDLCSTDQLDEVEIFSLLEEQLPRYKLRADSLTKFGGYQNNDWCIQFPAYPIPEGGLKISKELAQETLNYFPREKSGLLYLKVVKSPQNDRVLSGDRVSQMTRTFDDPEAITRLLEEKEKDLELTVQIGKELLAQNNQLESRVAELEAELSKTAENLNQLTHDLQQKNELIQVLTNDLDDGSESGTPLGARSINIDILQRKVNQLETENKLLRVEAEQIANECGSVEEQERKLMDDIVYQLSSANNESHAVRLELERYKEENRLQQEQIIHLTARLHSTEMRLHELISENEENSSMLHITKENQNALAMELVEFKAKYQEVLTLLHDAQDQLKKQKRRAVPMVRSSLIATSCGIRDSLHSELMETSMLSENSLDSGIMSDHHQSNKSHNEYRKVFETVKCANENLPSDALSHISAMSVLSGSQSSQPRMSPMLHSSSSASQAGNRYNYSQRHSSIYGNLSSSTSVDTNSSISGSLYKPTTDLIDTTDSYPGASNSGVPGCPGAKDLEAAIKRLTPAEVLARRAVLSSGSVYSDDSMMSHEPTGMRTPDSVLSGGSCQTGVSSLSSNSSWKLPEKLQIVKPIEGSQTLFHWQKLATPTLGGLLEERLGVAVKGGRTLDELGLQMYSLEDVEEDEELVPQKRFMQSAYTNTFTNSMVMHPDDGTASVTFSLPPSQMSSQINSACSSRQPSAPATPRASLSRRNSCSTFSVHMGLASVLNERGIKAVTPSVLNTPTGPNYSPTVTPCNSPDGSPTREIQEPPLISGLLASGAELLRRKLIGGPVERPSRIATRNKLALSRLEKKALRSIKILEKVESIGVDNIMAPSSSSSTISPLALHSTSMYQGRVRRSDSPMTQLTSLKHLSGESSSSGASSSTNSGNVRIPKETIRAVLNKGLAVNPADELDSDTDSISVTSSVLSDEQQPSTSRNDSRHRRTTQTNNNNTKGPTETSAVVADSCVRRMQRQKSRRQMMNSGHGSRRADLGTVNSSHRASVNDLGSVDGYKTDSKQNEGLFAQGVVGTISSLIFGRKGGFT</sequence>
<evidence type="ECO:0000256" key="4">
    <source>
        <dbReference type="ARBA" id="ARBA00023128"/>
    </source>
</evidence>
<feature type="compositionally biased region" description="Low complexity" evidence="6">
    <location>
        <begin position="914"/>
        <end position="928"/>
    </location>
</feature>
<feature type="compositionally biased region" description="Low complexity" evidence="6">
    <location>
        <begin position="958"/>
        <end position="969"/>
    </location>
</feature>
<proteinExistence type="inferred from homology"/>
<feature type="region of interest" description="Disordered" evidence="6">
    <location>
        <begin position="1013"/>
        <end position="1051"/>
    </location>
</feature>
<evidence type="ECO:0000256" key="5">
    <source>
        <dbReference type="SAM" id="Coils"/>
    </source>
</evidence>
<dbReference type="VEuPathDB" id="VectorBase:CSON011190"/>
<dbReference type="GO" id="GO:0047496">
    <property type="term" value="P:vesicle transport along microtubule"/>
    <property type="evidence" value="ECO:0007669"/>
    <property type="project" value="TreeGrafter"/>
</dbReference>
<evidence type="ECO:0000256" key="3">
    <source>
        <dbReference type="ARBA" id="ARBA00023054"/>
    </source>
</evidence>
<dbReference type="PANTHER" id="PTHR15751:SF12">
    <property type="entry name" value="TRAFFICKING KINESIN-BINDING PROTEIN MILT"/>
    <property type="match status" value="1"/>
</dbReference>
<evidence type="ECO:0000256" key="1">
    <source>
        <dbReference type="ARBA" id="ARBA00004173"/>
    </source>
</evidence>
<dbReference type="GO" id="GO:0006605">
    <property type="term" value="P:protein targeting"/>
    <property type="evidence" value="ECO:0007669"/>
    <property type="project" value="TreeGrafter"/>
</dbReference>
<keyword evidence="3 5" id="KW-0175">Coiled coil</keyword>
<dbReference type="GO" id="GO:0031410">
    <property type="term" value="C:cytoplasmic vesicle"/>
    <property type="evidence" value="ECO:0007669"/>
    <property type="project" value="TreeGrafter"/>
</dbReference>
<evidence type="ECO:0000256" key="2">
    <source>
        <dbReference type="ARBA" id="ARBA00007007"/>
    </source>
</evidence>
<dbReference type="InterPro" id="IPR022154">
    <property type="entry name" value="TRAK1/2_C"/>
</dbReference>